<protein>
    <recommendedName>
        <fullName evidence="3">Retrotransposon gag protein</fullName>
    </recommendedName>
</protein>
<accession>A0AAN7INE8</accession>
<gene>
    <name evidence="1" type="ORF">RGQ29_019218</name>
</gene>
<comment type="caution">
    <text evidence="1">The sequence shown here is derived from an EMBL/GenBank/DDBJ whole genome shotgun (WGS) entry which is preliminary data.</text>
</comment>
<evidence type="ECO:0000313" key="2">
    <source>
        <dbReference type="Proteomes" id="UP001324115"/>
    </source>
</evidence>
<reference evidence="1 2" key="1">
    <citation type="journal article" date="2023" name="G3 (Bethesda)">
        <title>A haplotype-resolved chromosome-scale genome for Quercus rubra L. provides insights into the genetics of adaptive traits for red oak species.</title>
        <authorList>
            <person name="Kapoor B."/>
            <person name="Jenkins J."/>
            <person name="Schmutz J."/>
            <person name="Zhebentyayeva T."/>
            <person name="Kuelheim C."/>
            <person name="Coggeshall M."/>
            <person name="Heim C."/>
            <person name="Lasky J.R."/>
            <person name="Leites L."/>
            <person name="Islam-Faridi N."/>
            <person name="Romero-Severson J."/>
            <person name="DeLeo V.L."/>
            <person name="Lucas S.M."/>
            <person name="Lazic D."/>
            <person name="Gailing O."/>
            <person name="Carlson J."/>
            <person name="Staton M."/>
        </authorList>
    </citation>
    <scope>NUCLEOTIDE SEQUENCE [LARGE SCALE GENOMIC DNA]</scope>
    <source>
        <strain evidence="1">Pseudo-F2</strain>
    </source>
</reference>
<organism evidence="1 2">
    <name type="scientific">Quercus rubra</name>
    <name type="common">Northern red oak</name>
    <name type="synonym">Quercus borealis</name>
    <dbReference type="NCBI Taxonomy" id="3512"/>
    <lineage>
        <taxon>Eukaryota</taxon>
        <taxon>Viridiplantae</taxon>
        <taxon>Streptophyta</taxon>
        <taxon>Embryophyta</taxon>
        <taxon>Tracheophyta</taxon>
        <taxon>Spermatophyta</taxon>
        <taxon>Magnoliopsida</taxon>
        <taxon>eudicotyledons</taxon>
        <taxon>Gunneridae</taxon>
        <taxon>Pentapetalae</taxon>
        <taxon>rosids</taxon>
        <taxon>fabids</taxon>
        <taxon>Fagales</taxon>
        <taxon>Fagaceae</taxon>
        <taxon>Quercus</taxon>
    </lineage>
</organism>
<dbReference type="EMBL" id="JAXUIC010000005">
    <property type="protein sequence ID" value="KAK4588128.1"/>
    <property type="molecule type" value="Genomic_DNA"/>
</dbReference>
<feature type="non-terminal residue" evidence="1">
    <location>
        <position position="237"/>
    </location>
</feature>
<name>A0AAN7INE8_QUERU</name>
<feature type="non-terminal residue" evidence="1">
    <location>
        <position position="1"/>
    </location>
</feature>
<dbReference type="PANTHER" id="PTHR33437">
    <property type="entry name" value="OS06G0361200 PROTEIN"/>
    <property type="match status" value="1"/>
</dbReference>
<proteinExistence type="predicted"/>
<dbReference type="Proteomes" id="UP001324115">
    <property type="component" value="Unassembled WGS sequence"/>
</dbReference>
<evidence type="ECO:0000313" key="1">
    <source>
        <dbReference type="EMBL" id="KAK4588128.1"/>
    </source>
</evidence>
<evidence type="ECO:0008006" key="3">
    <source>
        <dbReference type="Google" id="ProtNLM"/>
    </source>
</evidence>
<keyword evidence="2" id="KW-1185">Reference proteome</keyword>
<dbReference type="PANTHER" id="PTHR33437:SF2">
    <property type="entry name" value="OS06G0361200 PROTEIN"/>
    <property type="match status" value="1"/>
</dbReference>
<sequence>ESIDSWEQLEREFLNRFYSTRRTEQKVYLFLDADMPKMLEQLLKLQLIELPECKRPEEMGKVDDPNYCKYHRIISHPIQKCFVLKELIMKLAKERKIDLNFNDVVQSNIATFSYGLPICMSPTTKQGANTMLMVDEAPPALEDGVQVTVDELKETDLRTTEEPRPTFISALLTLEEGEGYLKLLVEYKDVFAWTYKEMLGLNPNIALHHLTVKKGVCPVKQAQRRFRPELIPQIEIE</sequence>
<dbReference type="AlphaFoldDB" id="A0AAN7INE8"/>